<accession>A0A9N8WNI3</accession>
<name>A0A9N8WNI3_9GLOM</name>
<dbReference type="OrthoDB" id="277802at2759"/>
<sequence length="163" mass="18355">MTTTSPTVHFLSQETTTLIVKNLPNLPEQDIHEFLRHFGAQDIRILNSQHSPHSAFIDYPDRHTAATAFQKISSLEPVYGKKIRVEYALPSHATLVRDRSNREEASEERDGGKNEAGEIEILQNITSAIAAVPRLYTQVLHLMNKMNLPPPFGPVYENSVPEL</sequence>
<evidence type="ECO:0000259" key="3">
    <source>
        <dbReference type="PROSITE" id="PS50102"/>
    </source>
</evidence>
<comment type="caution">
    <text evidence="4">The sequence shown here is derived from an EMBL/GenBank/DDBJ whole genome shotgun (WGS) entry which is preliminary data.</text>
</comment>
<dbReference type="InterPro" id="IPR045164">
    <property type="entry name" value="RBM41/RNPC3"/>
</dbReference>
<dbReference type="SMART" id="SM00360">
    <property type="entry name" value="RRM"/>
    <property type="match status" value="1"/>
</dbReference>
<evidence type="ECO:0000313" key="5">
    <source>
        <dbReference type="Proteomes" id="UP000789739"/>
    </source>
</evidence>
<reference evidence="4" key="1">
    <citation type="submission" date="2021-06" db="EMBL/GenBank/DDBJ databases">
        <authorList>
            <person name="Kallberg Y."/>
            <person name="Tangrot J."/>
            <person name="Rosling A."/>
        </authorList>
    </citation>
    <scope>NUCLEOTIDE SEQUENCE</scope>
    <source>
        <strain evidence="4">BR232B</strain>
    </source>
</reference>
<dbReference type="PROSITE" id="PS50102">
    <property type="entry name" value="RRM"/>
    <property type="match status" value="1"/>
</dbReference>
<dbReference type="GO" id="GO:0097157">
    <property type="term" value="F:pre-mRNA intronic binding"/>
    <property type="evidence" value="ECO:0007669"/>
    <property type="project" value="TreeGrafter"/>
</dbReference>
<dbReference type="EMBL" id="CAJVPI010000146">
    <property type="protein sequence ID" value="CAG8489451.1"/>
    <property type="molecule type" value="Genomic_DNA"/>
</dbReference>
<dbReference type="AlphaFoldDB" id="A0A9N8WNI3"/>
<feature type="domain" description="RRM" evidence="3">
    <location>
        <begin position="16"/>
        <end position="90"/>
    </location>
</feature>
<keyword evidence="5" id="KW-1185">Reference proteome</keyword>
<keyword evidence="1 2" id="KW-0694">RNA-binding</keyword>
<organism evidence="4 5">
    <name type="scientific">Paraglomus brasilianum</name>
    <dbReference type="NCBI Taxonomy" id="144538"/>
    <lineage>
        <taxon>Eukaryota</taxon>
        <taxon>Fungi</taxon>
        <taxon>Fungi incertae sedis</taxon>
        <taxon>Mucoromycota</taxon>
        <taxon>Glomeromycotina</taxon>
        <taxon>Glomeromycetes</taxon>
        <taxon>Paraglomerales</taxon>
        <taxon>Paraglomeraceae</taxon>
        <taxon>Paraglomus</taxon>
    </lineage>
</organism>
<feature type="non-terminal residue" evidence="4">
    <location>
        <position position="163"/>
    </location>
</feature>
<dbReference type="PANTHER" id="PTHR16105:SF0">
    <property type="entry name" value="RNA-BINDING REGION-CONTAINING PROTEIN 3"/>
    <property type="match status" value="1"/>
</dbReference>
<proteinExistence type="predicted"/>
<evidence type="ECO:0000256" key="2">
    <source>
        <dbReference type="PROSITE-ProRule" id="PRU00176"/>
    </source>
</evidence>
<evidence type="ECO:0000256" key="1">
    <source>
        <dbReference type="ARBA" id="ARBA00022884"/>
    </source>
</evidence>
<dbReference type="Gene3D" id="3.30.70.330">
    <property type="match status" value="1"/>
</dbReference>
<protein>
    <submittedName>
        <fullName evidence="4">719_t:CDS:1</fullName>
    </submittedName>
</protein>
<dbReference type="InterPro" id="IPR035979">
    <property type="entry name" value="RBD_domain_sf"/>
</dbReference>
<dbReference type="PANTHER" id="PTHR16105">
    <property type="entry name" value="RNA-BINDING REGION-CONTAINING PROTEIN 3"/>
    <property type="match status" value="1"/>
</dbReference>
<gene>
    <name evidence="4" type="ORF">PBRASI_LOCUS2021</name>
</gene>
<dbReference type="Pfam" id="PF00076">
    <property type="entry name" value="RRM_1"/>
    <property type="match status" value="1"/>
</dbReference>
<dbReference type="InterPro" id="IPR000504">
    <property type="entry name" value="RRM_dom"/>
</dbReference>
<dbReference type="Proteomes" id="UP000789739">
    <property type="component" value="Unassembled WGS sequence"/>
</dbReference>
<dbReference type="GO" id="GO:0000398">
    <property type="term" value="P:mRNA splicing, via spliceosome"/>
    <property type="evidence" value="ECO:0007669"/>
    <property type="project" value="TreeGrafter"/>
</dbReference>
<dbReference type="InterPro" id="IPR012677">
    <property type="entry name" value="Nucleotide-bd_a/b_plait_sf"/>
</dbReference>
<dbReference type="SUPFAM" id="SSF54928">
    <property type="entry name" value="RNA-binding domain, RBD"/>
    <property type="match status" value="1"/>
</dbReference>
<evidence type="ECO:0000313" key="4">
    <source>
        <dbReference type="EMBL" id="CAG8489451.1"/>
    </source>
</evidence>
<dbReference type="GO" id="GO:0030626">
    <property type="term" value="F:U12 snRNA binding"/>
    <property type="evidence" value="ECO:0007669"/>
    <property type="project" value="TreeGrafter"/>
</dbReference>
<dbReference type="GO" id="GO:0005689">
    <property type="term" value="C:U12-type spliceosomal complex"/>
    <property type="evidence" value="ECO:0007669"/>
    <property type="project" value="TreeGrafter"/>
</dbReference>